<keyword evidence="2" id="KW-0732">Signal</keyword>
<dbReference type="AlphaFoldDB" id="A0A2T8KLD3"/>
<sequence length="125" mass="12077">MRLLSTLRLIVTYAGAAEPPPRSLGWTVGPAVVVGETAAGAGTTGDNRMGWIGGGGDEQHSRGGGGADGTQAAAGTGWGGKVVGAADHQWRKGKGGCGGAAAASAAAMEAARWGGAGAMGMKLTE</sequence>
<gene>
    <name evidence="3" type="ORF">PAHAL_3G438900</name>
</gene>
<protein>
    <recommendedName>
        <fullName evidence="4">DUF834 domain-containing protein</fullName>
    </recommendedName>
</protein>
<feature type="signal peptide" evidence="2">
    <location>
        <begin position="1"/>
        <end position="16"/>
    </location>
</feature>
<reference evidence="3" key="1">
    <citation type="submission" date="2018-04" db="EMBL/GenBank/DDBJ databases">
        <title>WGS assembly of Panicum hallii.</title>
        <authorList>
            <person name="Lovell J."/>
            <person name="Jenkins J."/>
            <person name="Lowry D."/>
            <person name="Mamidi S."/>
            <person name="Sreedasyam A."/>
            <person name="Weng X."/>
            <person name="Barry K."/>
            <person name="Bonette J."/>
            <person name="Campitelli B."/>
            <person name="Daum C."/>
            <person name="Gordon S."/>
            <person name="Gould B."/>
            <person name="Lipzen A."/>
            <person name="Macqueen A."/>
            <person name="Palacio-Mejia J."/>
            <person name="Plott C."/>
            <person name="Shakirov E."/>
            <person name="Shu S."/>
            <person name="Yoshinaga Y."/>
            <person name="Zane M."/>
            <person name="Rokhsar D."/>
            <person name="Grimwood J."/>
            <person name="Schmutz J."/>
            <person name="Juenger T."/>
        </authorList>
    </citation>
    <scope>NUCLEOTIDE SEQUENCE [LARGE SCALE GENOMIC DNA]</scope>
    <source>
        <strain evidence="3">FIL2</strain>
    </source>
</reference>
<evidence type="ECO:0000313" key="3">
    <source>
        <dbReference type="EMBL" id="PVH62954.1"/>
    </source>
</evidence>
<feature type="compositionally biased region" description="Gly residues" evidence="1">
    <location>
        <begin position="51"/>
        <end position="68"/>
    </location>
</feature>
<dbReference type="EMBL" id="CM008048">
    <property type="protein sequence ID" value="PVH62954.1"/>
    <property type="molecule type" value="Genomic_DNA"/>
</dbReference>
<proteinExistence type="predicted"/>
<organism evidence="3">
    <name type="scientific">Panicum hallii</name>
    <dbReference type="NCBI Taxonomy" id="206008"/>
    <lineage>
        <taxon>Eukaryota</taxon>
        <taxon>Viridiplantae</taxon>
        <taxon>Streptophyta</taxon>
        <taxon>Embryophyta</taxon>
        <taxon>Tracheophyta</taxon>
        <taxon>Spermatophyta</taxon>
        <taxon>Magnoliopsida</taxon>
        <taxon>Liliopsida</taxon>
        <taxon>Poales</taxon>
        <taxon>Poaceae</taxon>
        <taxon>PACMAD clade</taxon>
        <taxon>Panicoideae</taxon>
        <taxon>Panicodae</taxon>
        <taxon>Paniceae</taxon>
        <taxon>Panicinae</taxon>
        <taxon>Panicum</taxon>
        <taxon>Panicum sect. Panicum</taxon>
    </lineage>
</organism>
<name>A0A2T8KLD3_9POAL</name>
<dbReference type="Proteomes" id="UP000243499">
    <property type="component" value="Chromosome 3"/>
</dbReference>
<dbReference type="Gramene" id="PVH62954">
    <property type="protein sequence ID" value="PVH62954"/>
    <property type="gene ID" value="PAHAL_3G438900"/>
</dbReference>
<evidence type="ECO:0000256" key="1">
    <source>
        <dbReference type="SAM" id="MobiDB-lite"/>
    </source>
</evidence>
<feature type="chain" id="PRO_5015520574" description="DUF834 domain-containing protein" evidence="2">
    <location>
        <begin position="17"/>
        <end position="125"/>
    </location>
</feature>
<accession>A0A2T8KLD3</accession>
<evidence type="ECO:0008006" key="4">
    <source>
        <dbReference type="Google" id="ProtNLM"/>
    </source>
</evidence>
<feature type="region of interest" description="Disordered" evidence="1">
    <location>
        <begin position="39"/>
        <end position="75"/>
    </location>
</feature>
<evidence type="ECO:0000256" key="2">
    <source>
        <dbReference type="SAM" id="SignalP"/>
    </source>
</evidence>